<name>A0A8H6G4L4_9LECA</name>
<gene>
    <name evidence="3" type="ORF">HO173_001152</name>
</gene>
<dbReference type="PANTHER" id="PTHR13182">
    <property type="entry name" value="ZINC FINGER PROTEIN 622"/>
    <property type="match status" value="1"/>
</dbReference>
<evidence type="ECO:0000313" key="4">
    <source>
        <dbReference type="Proteomes" id="UP000578531"/>
    </source>
</evidence>
<dbReference type="SUPFAM" id="SSF57667">
    <property type="entry name" value="beta-beta-alpha zinc fingers"/>
    <property type="match status" value="1"/>
</dbReference>
<feature type="compositionally biased region" description="Basic and acidic residues" evidence="1">
    <location>
        <begin position="204"/>
        <end position="225"/>
    </location>
</feature>
<dbReference type="InterPro" id="IPR040025">
    <property type="entry name" value="Znf622/Rei1/Reh1"/>
</dbReference>
<dbReference type="OrthoDB" id="19329at2759"/>
<keyword evidence="4" id="KW-1185">Reference proteome</keyword>
<comment type="caution">
    <text evidence="3">The sequence shown here is derived from an EMBL/GenBank/DDBJ whole genome shotgun (WGS) entry which is preliminary data.</text>
</comment>
<feature type="region of interest" description="Disordered" evidence="1">
    <location>
        <begin position="54"/>
        <end position="76"/>
    </location>
</feature>
<dbReference type="EMBL" id="JACCJC010000003">
    <property type="protein sequence ID" value="KAF6240484.1"/>
    <property type="molecule type" value="Genomic_DNA"/>
</dbReference>
<evidence type="ECO:0000259" key="2">
    <source>
        <dbReference type="Pfam" id="PF12756"/>
    </source>
</evidence>
<protein>
    <recommendedName>
        <fullName evidence="2">ZN622/Rei1/Reh1 zinc finger C2H2-type domain-containing protein</fullName>
    </recommendedName>
</protein>
<dbReference type="PANTHER" id="PTHR13182:SF8">
    <property type="entry name" value="CYTOPLASMIC 60S SUBUNIT BIOGENESIS FACTOR ZNF622"/>
    <property type="match status" value="1"/>
</dbReference>
<feature type="compositionally biased region" description="Basic and acidic residues" evidence="1">
    <location>
        <begin position="308"/>
        <end position="338"/>
    </location>
</feature>
<feature type="compositionally biased region" description="Acidic residues" evidence="1">
    <location>
        <begin position="183"/>
        <end position="203"/>
    </location>
</feature>
<dbReference type="InterPro" id="IPR041661">
    <property type="entry name" value="ZN622/Rei1/Reh1_Znf-C2H2"/>
</dbReference>
<dbReference type="GO" id="GO:0042273">
    <property type="term" value="P:ribosomal large subunit biogenesis"/>
    <property type="evidence" value="ECO:0007669"/>
    <property type="project" value="TreeGrafter"/>
</dbReference>
<sequence>MRRKKKRDSESILEFESSELQRAHMHTDYHRSGYNLKRKIASLAPISAELFERNATKPQDGANSTIRFGEAKGPDSLQAQPHRVEIERGYTPARCLFCNIDSSTMGDNLEHMFKVHGMFIPNQEDLEDAEGLLSYLFNIISGFRECLYCGKVKETVEGIRSHMIDKRHCKIAFDEELDQFYDFPGESEDGADEEMIREDEEHAEADKASPPRGQDFHPDSDHELRLPSGRVLGHRSLSRYYRQNLRSYPTPTERADRRAITAAEAADGDHPMSDHHPGRQLATRARGEMGMVGVSDFEKRALRATEKKALKQEARARNEHEWRVNKESNHQKHYRPADPGRTNG</sequence>
<feature type="domain" description="ZN622/Rei1/Reh1 zinc finger C2H2-type" evidence="2">
    <location>
        <begin position="95"/>
        <end position="185"/>
    </location>
</feature>
<dbReference type="Proteomes" id="UP000578531">
    <property type="component" value="Unassembled WGS sequence"/>
</dbReference>
<dbReference type="GeneID" id="59282828"/>
<dbReference type="Pfam" id="PF12756">
    <property type="entry name" value="zf-C2H2_2"/>
    <property type="match status" value="1"/>
</dbReference>
<organism evidence="3 4">
    <name type="scientific">Letharia columbiana</name>
    <dbReference type="NCBI Taxonomy" id="112416"/>
    <lineage>
        <taxon>Eukaryota</taxon>
        <taxon>Fungi</taxon>
        <taxon>Dikarya</taxon>
        <taxon>Ascomycota</taxon>
        <taxon>Pezizomycotina</taxon>
        <taxon>Lecanoromycetes</taxon>
        <taxon>OSLEUM clade</taxon>
        <taxon>Lecanoromycetidae</taxon>
        <taxon>Lecanorales</taxon>
        <taxon>Lecanorineae</taxon>
        <taxon>Parmeliaceae</taxon>
        <taxon>Letharia</taxon>
    </lineage>
</organism>
<accession>A0A8H6G4L4</accession>
<proteinExistence type="predicted"/>
<evidence type="ECO:0000313" key="3">
    <source>
        <dbReference type="EMBL" id="KAF6240484.1"/>
    </source>
</evidence>
<feature type="region of interest" description="Disordered" evidence="1">
    <location>
        <begin position="308"/>
        <end position="344"/>
    </location>
</feature>
<feature type="region of interest" description="Disordered" evidence="1">
    <location>
        <begin position="183"/>
        <end position="229"/>
    </location>
</feature>
<dbReference type="GO" id="GO:0030687">
    <property type="term" value="C:preribosome, large subunit precursor"/>
    <property type="evidence" value="ECO:0007669"/>
    <property type="project" value="TreeGrafter"/>
</dbReference>
<dbReference type="AlphaFoldDB" id="A0A8H6G4L4"/>
<dbReference type="InterPro" id="IPR036236">
    <property type="entry name" value="Znf_C2H2_sf"/>
</dbReference>
<dbReference type="RefSeq" id="XP_037169743.1">
    <property type="nucleotide sequence ID" value="XM_037303096.1"/>
</dbReference>
<reference evidence="3 4" key="1">
    <citation type="journal article" date="2020" name="Genomics">
        <title>Complete, high-quality genomes from long-read metagenomic sequencing of two wolf lichen thalli reveals enigmatic genome architecture.</title>
        <authorList>
            <person name="McKenzie S.K."/>
            <person name="Walston R.F."/>
            <person name="Allen J.L."/>
        </authorList>
    </citation>
    <scope>NUCLEOTIDE SEQUENCE [LARGE SCALE GENOMIC DNA]</scope>
    <source>
        <strain evidence="3">WasteWater2</strain>
    </source>
</reference>
<evidence type="ECO:0000256" key="1">
    <source>
        <dbReference type="SAM" id="MobiDB-lite"/>
    </source>
</evidence>